<feature type="domain" description="Exostosin GT47" evidence="1">
    <location>
        <begin position="217"/>
        <end position="289"/>
    </location>
</feature>
<evidence type="ECO:0000313" key="2">
    <source>
        <dbReference type="EMBL" id="NHN26175.1"/>
    </source>
</evidence>
<evidence type="ECO:0000259" key="1">
    <source>
        <dbReference type="Pfam" id="PF03016"/>
    </source>
</evidence>
<reference evidence="3" key="1">
    <citation type="submission" date="2019-05" db="EMBL/GenBank/DDBJ databases">
        <title>Flavobacterium profundi sp. nov., isolated from a deep-sea seamount.</title>
        <authorList>
            <person name="Zhang D.-C."/>
        </authorList>
    </citation>
    <scope>NUCLEOTIDE SEQUENCE [LARGE SCALE GENOMIC DNA]</scope>
    <source>
        <strain evidence="3">EC11</strain>
    </source>
</reference>
<reference evidence="2 3" key="3">
    <citation type="submission" date="2020-02" db="EMBL/GenBank/DDBJ databases">
        <title>Flavobacterium profundi sp. nov., isolated from a deep-sea seamount.</title>
        <authorList>
            <person name="Zhang D.-C."/>
        </authorList>
    </citation>
    <scope>NUCLEOTIDE SEQUENCE [LARGE SCALE GENOMIC DNA]</scope>
    <source>
        <strain evidence="2 3">EC11</strain>
    </source>
</reference>
<gene>
    <name evidence="2" type="ORF">FIA58_010850</name>
</gene>
<dbReference type="EMBL" id="VEVQ02000006">
    <property type="protein sequence ID" value="NHN26175.1"/>
    <property type="molecule type" value="Genomic_DNA"/>
</dbReference>
<dbReference type="RefSeq" id="WP_140962502.1">
    <property type="nucleotide sequence ID" value="NZ_VEVQ02000006.1"/>
</dbReference>
<comment type="caution">
    <text evidence="2">The sequence shown here is derived from an EMBL/GenBank/DDBJ whole genome shotgun (WGS) entry which is preliminary data.</text>
</comment>
<proteinExistence type="predicted"/>
<accession>A0ABX0IWL9</accession>
<dbReference type="InterPro" id="IPR040911">
    <property type="entry name" value="Exostosin_GT47"/>
</dbReference>
<dbReference type="Pfam" id="PF03016">
    <property type="entry name" value="Exostosin_GT47"/>
    <property type="match status" value="1"/>
</dbReference>
<reference evidence="2 3" key="2">
    <citation type="submission" date="2019-05" db="EMBL/GenBank/DDBJ databases">
        <authorList>
            <person name="Lianzixin W."/>
        </authorList>
    </citation>
    <scope>NUCLEOTIDE SEQUENCE [LARGE SCALE GENOMIC DNA]</scope>
    <source>
        <strain evidence="2 3">EC11</strain>
    </source>
</reference>
<name>A0ABX0IWL9_9FLAO</name>
<keyword evidence="3" id="KW-1185">Reference proteome</keyword>
<dbReference type="Proteomes" id="UP000817854">
    <property type="component" value="Unassembled WGS sequence"/>
</dbReference>
<sequence length="334" mass="39077">MLTRPFYKESNWCLDSDEFEKQNLLPKNFQYELDINSADIVLIPFSIPFYFTSNKRYLLEDINRVCKERGIKAYGFIGGDFGIELPDFSNIIYYRQGGFKSQLSEKNKGFIVGLSDHFQRLFLKETITPSEKKQMPTIGFCGHATFSLSKRAKEIVKCLLENGKRFKKNPLNKVYEPIFASAYERAKLLTYFEKSVKVKTNFIYRENYRGGAFTEKQRTATTLEYYNNILESDYVLCLRGAGNFSVRFYETLMLGKIPIFVNTDCLLPFEDKINWKNHVVWVEWKDRKNIAQRVADFHAALSTNEFVHLQISNRELWKETLSVEGILEMISNDL</sequence>
<evidence type="ECO:0000313" key="3">
    <source>
        <dbReference type="Proteomes" id="UP000817854"/>
    </source>
</evidence>
<protein>
    <submittedName>
        <fullName evidence="2">Exostosin family protein</fullName>
    </submittedName>
</protein>
<organism evidence="2 3">
    <name type="scientific">Flavobacterium jejuense</name>
    <dbReference type="NCBI Taxonomy" id="1544455"/>
    <lineage>
        <taxon>Bacteria</taxon>
        <taxon>Pseudomonadati</taxon>
        <taxon>Bacteroidota</taxon>
        <taxon>Flavobacteriia</taxon>
        <taxon>Flavobacteriales</taxon>
        <taxon>Flavobacteriaceae</taxon>
        <taxon>Flavobacterium</taxon>
    </lineage>
</organism>